<dbReference type="InterPro" id="IPR047217">
    <property type="entry name" value="S49_SppA_67K_type_N"/>
</dbReference>
<organism evidence="7 8">
    <name type="scientific">Coemansia spiralis</name>
    <dbReference type="NCBI Taxonomy" id="417178"/>
    <lineage>
        <taxon>Eukaryota</taxon>
        <taxon>Fungi</taxon>
        <taxon>Fungi incertae sedis</taxon>
        <taxon>Zoopagomycota</taxon>
        <taxon>Kickxellomycotina</taxon>
        <taxon>Kickxellomycetes</taxon>
        <taxon>Kickxellales</taxon>
        <taxon>Kickxellaceae</taxon>
        <taxon>Coemansia</taxon>
    </lineage>
</organism>
<feature type="region of interest" description="Disordered" evidence="5">
    <location>
        <begin position="826"/>
        <end position="851"/>
    </location>
</feature>
<comment type="similarity">
    <text evidence="1">Belongs to the peptidase S49 family.</text>
</comment>
<keyword evidence="4" id="KW-0720">Serine protease</keyword>
<dbReference type="CDD" id="cd07023">
    <property type="entry name" value="S49_Sppa_N_C"/>
    <property type="match status" value="1"/>
</dbReference>
<comment type="caution">
    <text evidence="7">The sequence shown here is derived from an EMBL/GenBank/DDBJ whole genome shotgun (WGS) entry which is preliminary data.</text>
</comment>
<name>A0A9W8G6J3_9FUNG</name>
<dbReference type="PANTHER" id="PTHR33209:SF1">
    <property type="entry name" value="PEPTIDASE S49 DOMAIN-CONTAINING PROTEIN"/>
    <property type="match status" value="1"/>
</dbReference>
<feature type="region of interest" description="Disordered" evidence="5">
    <location>
        <begin position="708"/>
        <end position="739"/>
    </location>
</feature>
<evidence type="ECO:0000313" key="7">
    <source>
        <dbReference type="EMBL" id="KAJ2676495.1"/>
    </source>
</evidence>
<dbReference type="GO" id="GO:0008236">
    <property type="term" value="F:serine-type peptidase activity"/>
    <property type="evidence" value="ECO:0007669"/>
    <property type="project" value="UniProtKB-KW"/>
</dbReference>
<dbReference type="PANTHER" id="PTHR33209">
    <property type="entry name" value="PROTEASE 4"/>
    <property type="match status" value="1"/>
</dbReference>
<proteinExistence type="inferred from homology"/>
<accession>A0A9W8G6J3</accession>
<feature type="domain" description="Peptidase S49" evidence="6">
    <location>
        <begin position="487"/>
        <end position="632"/>
    </location>
</feature>
<dbReference type="Gene3D" id="6.20.330.10">
    <property type="match status" value="1"/>
</dbReference>
<dbReference type="Proteomes" id="UP001151518">
    <property type="component" value="Unassembled WGS sequence"/>
</dbReference>
<protein>
    <recommendedName>
        <fullName evidence="6">Peptidase S49 domain-containing protein</fullName>
    </recommendedName>
</protein>
<dbReference type="Pfam" id="PF01343">
    <property type="entry name" value="Peptidase_S49"/>
    <property type="match status" value="2"/>
</dbReference>
<evidence type="ECO:0000256" key="5">
    <source>
        <dbReference type="SAM" id="MobiDB-lite"/>
    </source>
</evidence>
<keyword evidence="2" id="KW-0645">Protease</keyword>
<feature type="compositionally biased region" description="Polar residues" evidence="5">
    <location>
        <begin position="716"/>
        <end position="735"/>
    </location>
</feature>
<evidence type="ECO:0000256" key="3">
    <source>
        <dbReference type="ARBA" id="ARBA00022801"/>
    </source>
</evidence>
<dbReference type="SUPFAM" id="SSF52096">
    <property type="entry name" value="ClpP/crotonase"/>
    <property type="match status" value="1"/>
</dbReference>
<evidence type="ECO:0000313" key="8">
    <source>
        <dbReference type="Proteomes" id="UP001151518"/>
    </source>
</evidence>
<feature type="region of interest" description="Disordered" evidence="5">
    <location>
        <begin position="1"/>
        <end position="49"/>
    </location>
</feature>
<dbReference type="GO" id="GO:0006508">
    <property type="term" value="P:proteolysis"/>
    <property type="evidence" value="ECO:0007669"/>
    <property type="project" value="UniProtKB-KW"/>
</dbReference>
<sequence length="851" mass="94277">MVDNDNSKADSAASKFENDITKAESTAPKPENENAKTSSANPKPKKQPGILRRSARFVWKYKKTSLFVTGIAYLAYRRYHSQMEEAKKNRIYPHTVLTWRITNETIVEQSEKATSGFSKIRRLVQSLTRSEQEIAILDALWTLEKAAEDPRVHSIVVRVAPSSRDQGEPITSGLGLAQTQELRNALLVFREKKEKQLGEGKGRSYFYIDSFNDQSTYYLASAFSDIIVQPTGYLPLTGVSSTQFFFKDLADKLGIKPFVETRKEYKSIASQYSQTSMPTKQRENMVSILESLNSMFIADIGSARKNFIAASLQKTNKLDERYFSAAAIVRNAMEEGPLNALDAINLGLITQTGYILDVESIIGPRKAVSFSKYQAACVYEMRKNDEELEQENSFAEMYSKFKPDILKPLKNISRLLDDERPITVGVVYLNGAIVRSGSNGAGIISKAIMDAGKDTSVLAIVLRIDSGGGDVIASDTIGAAVDYVQKHFGKPVIASYSNMAASGAYYASTSCKKIFASPGTITGSIGVASMRPIFTRKLLDYIGTNVEEIYTIPNQTKSAFREPEGAELARFQRSIDKIYEDFTSRVAEGRGYTSEQVEAVARGQVFTGVQALYNGLVDELGGFTRAIEAAAQMGYDERETIVSSLGGYYKDKLVNNVVYTINVLQDLKKKEIDEAAALGIDVSDHDAKLAEDNRPVSPENIKITIKTKMDGKDKTTNTPVAQENNNGENSDTPAEQETKEPYKADILNNIRIKVFPEKSLIKSIVSQITGDDDSDIDKFSSSNGSAISELTDSGFESPYFQLQASFRSAVSKALQRELEQLVSQNKLQATASKWEKEQREPKAEMDNIKFD</sequence>
<dbReference type="AlphaFoldDB" id="A0A9W8G6J3"/>
<keyword evidence="3" id="KW-0378">Hydrolase</keyword>
<evidence type="ECO:0000259" key="6">
    <source>
        <dbReference type="Pfam" id="PF01343"/>
    </source>
</evidence>
<evidence type="ECO:0000256" key="2">
    <source>
        <dbReference type="ARBA" id="ARBA00022670"/>
    </source>
</evidence>
<reference evidence="7" key="1">
    <citation type="submission" date="2022-07" db="EMBL/GenBank/DDBJ databases">
        <title>Phylogenomic reconstructions and comparative analyses of Kickxellomycotina fungi.</title>
        <authorList>
            <person name="Reynolds N.K."/>
            <person name="Stajich J.E."/>
            <person name="Barry K."/>
            <person name="Grigoriev I.V."/>
            <person name="Crous P."/>
            <person name="Smith M.E."/>
        </authorList>
    </citation>
    <scope>NUCLEOTIDE SEQUENCE</scope>
    <source>
        <strain evidence="7">NRRL 3115</strain>
    </source>
</reference>
<feature type="domain" description="Peptidase S49" evidence="6">
    <location>
        <begin position="206"/>
        <end position="309"/>
    </location>
</feature>
<dbReference type="InterPro" id="IPR047272">
    <property type="entry name" value="S49_SppA_C"/>
</dbReference>
<dbReference type="EMBL" id="JANBTW010000039">
    <property type="protein sequence ID" value="KAJ2676495.1"/>
    <property type="molecule type" value="Genomic_DNA"/>
</dbReference>
<feature type="compositionally biased region" description="Basic and acidic residues" evidence="5">
    <location>
        <begin position="833"/>
        <end position="851"/>
    </location>
</feature>
<dbReference type="Gene3D" id="3.90.226.10">
    <property type="entry name" value="2-enoyl-CoA Hydratase, Chain A, domain 1"/>
    <property type="match status" value="2"/>
</dbReference>
<dbReference type="OrthoDB" id="45421at2759"/>
<dbReference type="InterPro" id="IPR029045">
    <property type="entry name" value="ClpP/crotonase-like_dom_sf"/>
</dbReference>
<evidence type="ECO:0000256" key="4">
    <source>
        <dbReference type="ARBA" id="ARBA00022825"/>
    </source>
</evidence>
<dbReference type="CDD" id="cd07018">
    <property type="entry name" value="S49_SppA_67K_type"/>
    <property type="match status" value="1"/>
</dbReference>
<evidence type="ECO:0000256" key="1">
    <source>
        <dbReference type="ARBA" id="ARBA00008683"/>
    </source>
</evidence>
<dbReference type="InterPro" id="IPR002142">
    <property type="entry name" value="Peptidase_S49"/>
</dbReference>
<gene>
    <name evidence="7" type="ORF">GGI25_003530</name>
</gene>